<dbReference type="Gene3D" id="3.50.50.60">
    <property type="entry name" value="FAD/NAD(P)-binding domain"/>
    <property type="match status" value="2"/>
</dbReference>
<protein>
    <submittedName>
        <fullName evidence="7">3-phenylpropionate/trans-cinnamate dioxygenase ferredoxin reductase subunit</fullName>
        <ecNumber evidence="7">1.18.1.3</ecNumber>
    </submittedName>
</protein>
<sequence>MDSSPTFVIVGGGLAGAQAAQSLRDSEFTGRIILIGDEPRLPYERPPLSKGILRGDDPDESADALPADFYTSHEIELMTGTEVTEIDTDARVVHAGGNAIPFDRLLVATGSTSRHLPLPGADLAGIHYLRTFEDMTELRSALKSSSSVAIVGAGWIGSEVAASARQLGLDVTIIDMAATPLEAVVGRQIGEVFADLHREHGVTLTMNANVKGFVGSDNGRVVGIETADGRVDADVVVVGIGASPRTELAESAGLEISATTHGITVDTSLQTSVPGIYAAGDVASVTRPDIGIDLRVEHWATALTQGQAAGRNMLGAGEAYMNVPFFFSDQYDLGLEYCGYPVPWDRVVVRGDTGSREFIAFWLSGSRVTAAMNVNVWDVNETLQALIASGRSVDDSRLADSDVPLESL</sequence>
<keyword evidence="8" id="KW-1185">Reference proteome</keyword>
<dbReference type="InterPro" id="IPR036188">
    <property type="entry name" value="FAD/NAD-bd_sf"/>
</dbReference>
<evidence type="ECO:0000256" key="3">
    <source>
        <dbReference type="ARBA" id="ARBA00022827"/>
    </source>
</evidence>
<dbReference type="PANTHER" id="PTHR43557">
    <property type="entry name" value="APOPTOSIS-INDUCING FACTOR 1"/>
    <property type="match status" value="1"/>
</dbReference>
<evidence type="ECO:0000259" key="5">
    <source>
        <dbReference type="Pfam" id="PF07992"/>
    </source>
</evidence>
<feature type="domain" description="FAD/NAD(P)-binding" evidence="5">
    <location>
        <begin position="7"/>
        <end position="306"/>
    </location>
</feature>
<dbReference type="Pfam" id="PF14759">
    <property type="entry name" value="Reductase_C"/>
    <property type="match status" value="1"/>
</dbReference>
<evidence type="ECO:0000313" key="8">
    <source>
        <dbReference type="Proteomes" id="UP000539111"/>
    </source>
</evidence>
<dbReference type="GO" id="GO:0008860">
    <property type="term" value="F:ferredoxin-NAD+ reductase activity"/>
    <property type="evidence" value="ECO:0007669"/>
    <property type="project" value="UniProtKB-EC"/>
</dbReference>
<proteinExistence type="predicted"/>
<dbReference type="Pfam" id="PF07992">
    <property type="entry name" value="Pyr_redox_2"/>
    <property type="match status" value="1"/>
</dbReference>
<keyword evidence="4 7" id="KW-0560">Oxidoreductase</keyword>
<reference evidence="7 8" key="1">
    <citation type="submission" date="2020-07" db="EMBL/GenBank/DDBJ databases">
        <title>Sequencing the genomes of 1000 actinobacteria strains.</title>
        <authorList>
            <person name="Klenk H.-P."/>
        </authorList>
    </citation>
    <scope>NUCLEOTIDE SEQUENCE [LARGE SCALE GENOMIC DNA]</scope>
    <source>
        <strain evidence="7 8">DSM 26341</strain>
    </source>
</reference>
<dbReference type="InterPro" id="IPR016156">
    <property type="entry name" value="FAD/NAD-linked_Rdtase_dimer_sf"/>
</dbReference>
<keyword evidence="2" id="KW-0285">Flavoprotein</keyword>
<dbReference type="InterPro" id="IPR023753">
    <property type="entry name" value="FAD/NAD-binding_dom"/>
</dbReference>
<comment type="cofactor">
    <cofactor evidence="1">
        <name>FAD</name>
        <dbReference type="ChEBI" id="CHEBI:57692"/>
    </cofactor>
</comment>
<organism evidence="7 8">
    <name type="scientific">Spelaeicoccus albus</name>
    <dbReference type="NCBI Taxonomy" id="1280376"/>
    <lineage>
        <taxon>Bacteria</taxon>
        <taxon>Bacillati</taxon>
        <taxon>Actinomycetota</taxon>
        <taxon>Actinomycetes</taxon>
        <taxon>Micrococcales</taxon>
        <taxon>Brevibacteriaceae</taxon>
        <taxon>Spelaeicoccus</taxon>
    </lineage>
</organism>
<dbReference type="SUPFAM" id="SSF55424">
    <property type="entry name" value="FAD/NAD-linked reductases, dimerisation (C-terminal) domain"/>
    <property type="match status" value="1"/>
</dbReference>
<dbReference type="PANTHER" id="PTHR43557:SF2">
    <property type="entry name" value="RIESKE DOMAIN-CONTAINING PROTEIN-RELATED"/>
    <property type="match status" value="1"/>
</dbReference>
<dbReference type="AlphaFoldDB" id="A0A7Z0IHI2"/>
<dbReference type="GO" id="GO:0005737">
    <property type="term" value="C:cytoplasm"/>
    <property type="evidence" value="ECO:0007669"/>
    <property type="project" value="TreeGrafter"/>
</dbReference>
<dbReference type="InterPro" id="IPR028202">
    <property type="entry name" value="Reductase_C"/>
</dbReference>
<dbReference type="PRINTS" id="PR00368">
    <property type="entry name" value="FADPNR"/>
</dbReference>
<evidence type="ECO:0000256" key="2">
    <source>
        <dbReference type="ARBA" id="ARBA00022630"/>
    </source>
</evidence>
<dbReference type="InterPro" id="IPR050446">
    <property type="entry name" value="FAD-oxidoreductase/Apoptosis"/>
</dbReference>
<dbReference type="EMBL" id="JACBZP010000001">
    <property type="protein sequence ID" value="NYI67773.1"/>
    <property type="molecule type" value="Genomic_DNA"/>
</dbReference>
<dbReference type="RefSeq" id="WP_218852361.1">
    <property type="nucleotide sequence ID" value="NZ_JACBZP010000001.1"/>
</dbReference>
<dbReference type="Proteomes" id="UP000539111">
    <property type="component" value="Unassembled WGS sequence"/>
</dbReference>
<accession>A0A7Z0IHI2</accession>
<dbReference type="EC" id="1.18.1.3" evidence="7"/>
<evidence type="ECO:0000313" key="7">
    <source>
        <dbReference type="EMBL" id="NYI67773.1"/>
    </source>
</evidence>
<dbReference type="GO" id="GO:0051213">
    <property type="term" value="F:dioxygenase activity"/>
    <property type="evidence" value="ECO:0007669"/>
    <property type="project" value="UniProtKB-KW"/>
</dbReference>
<keyword evidence="7" id="KW-0223">Dioxygenase</keyword>
<keyword evidence="3" id="KW-0274">FAD</keyword>
<comment type="caution">
    <text evidence="7">The sequence shown here is derived from an EMBL/GenBank/DDBJ whole genome shotgun (WGS) entry which is preliminary data.</text>
</comment>
<dbReference type="PRINTS" id="PR00411">
    <property type="entry name" value="PNDRDTASEI"/>
</dbReference>
<evidence type="ECO:0000259" key="6">
    <source>
        <dbReference type="Pfam" id="PF14759"/>
    </source>
</evidence>
<name>A0A7Z0IHI2_9MICO</name>
<dbReference type="Gene3D" id="3.30.390.30">
    <property type="match status" value="1"/>
</dbReference>
<evidence type="ECO:0000256" key="1">
    <source>
        <dbReference type="ARBA" id="ARBA00001974"/>
    </source>
</evidence>
<evidence type="ECO:0000256" key="4">
    <source>
        <dbReference type="ARBA" id="ARBA00023002"/>
    </source>
</evidence>
<dbReference type="GO" id="GO:0016651">
    <property type="term" value="F:oxidoreductase activity, acting on NAD(P)H"/>
    <property type="evidence" value="ECO:0007669"/>
    <property type="project" value="TreeGrafter"/>
</dbReference>
<feature type="domain" description="Reductase C-terminal" evidence="6">
    <location>
        <begin position="325"/>
        <end position="408"/>
    </location>
</feature>
<gene>
    <name evidence="7" type="ORF">BJY26_002079</name>
</gene>
<dbReference type="SUPFAM" id="SSF51905">
    <property type="entry name" value="FAD/NAD(P)-binding domain"/>
    <property type="match status" value="1"/>
</dbReference>